<dbReference type="EMBL" id="JAKLWS010000039">
    <property type="protein sequence ID" value="MCG2590669.1"/>
    <property type="molecule type" value="Genomic_DNA"/>
</dbReference>
<gene>
    <name evidence="1" type="ORF">L6773_19000</name>
</gene>
<reference evidence="1" key="1">
    <citation type="submission" date="2022-01" db="EMBL/GenBank/DDBJ databases">
        <authorList>
            <person name="Wang Y."/>
        </authorList>
    </citation>
    <scope>NUCLEOTIDE SEQUENCE</scope>
    <source>
        <strain evidence="1">WB101</strain>
    </source>
</reference>
<proteinExistence type="predicted"/>
<accession>A0ABS9KIK6</accession>
<evidence type="ECO:0000313" key="2">
    <source>
        <dbReference type="Proteomes" id="UP001165366"/>
    </source>
</evidence>
<dbReference type="SUPFAM" id="SSF53756">
    <property type="entry name" value="UDP-Glycosyltransferase/glycogen phosphorylase"/>
    <property type="match status" value="1"/>
</dbReference>
<reference evidence="1" key="2">
    <citation type="submission" date="2024-05" db="EMBL/GenBank/DDBJ databases">
        <title>Rhodohalobacter halophilus gen. nov., sp. nov., a moderately halophilic member of the family Balneolaceae.</title>
        <authorList>
            <person name="Xia J."/>
        </authorList>
    </citation>
    <scope>NUCLEOTIDE SEQUENCE</scope>
    <source>
        <strain evidence="1">WB101</strain>
    </source>
</reference>
<organism evidence="1 2">
    <name type="scientific">Rhodohalobacter sulfatireducens</name>
    <dbReference type="NCBI Taxonomy" id="2911366"/>
    <lineage>
        <taxon>Bacteria</taxon>
        <taxon>Pseudomonadati</taxon>
        <taxon>Balneolota</taxon>
        <taxon>Balneolia</taxon>
        <taxon>Balneolales</taxon>
        <taxon>Balneolaceae</taxon>
        <taxon>Rhodohalobacter</taxon>
    </lineage>
</organism>
<dbReference type="Pfam" id="PF13692">
    <property type="entry name" value="Glyco_trans_1_4"/>
    <property type="match status" value="1"/>
</dbReference>
<comment type="caution">
    <text evidence="1">The sequence shown here is derived from an EMBL/GenBank/DDBJ whole genome shotgun (WGS) entry which is preliminary data.</text>
</comment>
<dbReference type="Gene3D" id="3.40.50.2000">
    <property type="entry name" value="Glycogen Phosphorylase B"/>
    <property type="match status" value="2"/>
</dbReference>
<evidence type="ECO:0000313" key="1">
    <source>
        <dbReference type="EMBL" id="MCG2590669.1"/>
    </source>
</evidence>
<dbReference type="RefSeq" id="WP_237856113.1">
    <property type="nucleotide sequence ID" value="NZ_JAKLWS010000039.1"/>
</dbReference>
<name>A0ABS9KIK6_9BACT</name>
<dbReference type="Proteomes" id="UP001165366">
    <property type="component" value="Unassembled WGS sequence"/>
</dbReference>
<protein>
    <submittedName>
        <fullName evidence="1">Glycosyltransferase</fullName>
    </submittedName>
</protein>
<sequence length="144" mass="16199">MIGKLSGNSYKWISEKKKTPKNLHYLGPKHVEIVNAALAQSLFLVTTSTSDEGFSNNIIQAWLQKNSVVAFEFDPAGMIKEHQAGFVANNGFEDFAEKTKNLIDNKLLREELGVNAFDFANQHFSTKKTVDKLESLFKDIMRSS</sequence>
<keyword evidence="2" id="KW-1185">Reference proteome</keyword>